<dbReference type="Proteomes" id="UP000315540">
    <property type="component" value="Unassembled WGS sequence"/>
</dbReference>
<evidence type="ECO:0000313" key="1">
    <source>
        <dbReference type="EMBL" id="TPN82791.1"/>
    </source>
</evidence>
<proteinExistence type="predicted"/>
<protein>
    <submittedName>
        <fullName evidence="1">Uncharacterized protein</fullName>
    </submittedName>
</protein>
<dbReference type="EMBL" id="VFWZ01000008">
    <property type="protein sequence ID" value="TPN82791.1"/>
    <property type="molecule type" value="Genomic_DNA"/>
</dbReference>
<evidence type="ECO:0000313" key="2">
    <source>
        <dbReference type="Proteomes" id="UP000315540"/>
    </source>
</evidence>
<dbReference type="AlphaFoldDB" id="A0A504J9D7"/>
<reference evidence="1 2" key="1">
    <citation type="submission" date="2019-06" db="EMBL/GenBank/DDBJ databases">
        <authorList>
            <person name="Meng X."/>
        </authorList>
    </citation>
    <scope>NUCLEOTIDE SEQUENCE [LARGE SCALE GENOMIC DNA]</scope>
    <source>
        <strain evidence="1 2">M625</strain>
    </source>
</reference>
<organism evidence="1 2">
    <name type="scientific">Aquimarina algicola</name>
    <dbReference type="NCBI Taxonomy" id="2589995"/>
    <lineage>
        <taxon>Bacteria</taxon>
        <taxon>Pseudomonadati</taxon>
        <taxon>Bacteroidota</taxon>
        <taxon>Flavobacteriia</taxon>
        <taxon>Flavobacteriales</taxon>
        <taxon>Flavobacteriaceae</taxon>
        <taxon>Aquimarina</taxon>
    </lineage>
</organism>
<keyword evidence="2" id="KW-1185">Reference proteome</keyword>
<gene>
    <name evidence="1" type="ORF">FHK87_20400</name>
</gene>
<sequence>MKKIFISLILINLCWQSNAQKSINLESIDLNFSPKKIFQHYENLRIKITEDIKILSSKIKRDKKNKEYIGKLKELISKKHSVNLIESYVWTIPIDKTKEHTEENSKEWLIEYDMVSHSTVDSTAYFKEVIFPSINFLEEPNGKFVALNTRSNNNIPTKKWCLIISNILTTDLGQSKHKNIKLFDTEYTFREWSNDELVYILISPTQMKGSIRFFIISKVHFNDLKGEFSEGSWLFLK</sequence>
<comment type="caution">
    <text evidence="1">The sequence shown here is derived from an EMBL/GenBank/DDBJ whole genome shotgun (WGS) entry which is preliminary data.</text>
</comment>
<dbReference type="OrthoDB" id="9857048at2"/>
<name>A0A504J9D7_9FLAO</name>
<accession>A0A504J9D7</accession>
<dbReference type="RefSeq" id="WP_140596053.1">
    <property type="nucleotide sequence ID" value="NZ_VFWZ01000008.1"/>
</dbReference>